<name>A0A5B8LDK0_9SPHN</name>
<dbReference type="SUPFAM" id="SSF63380">
    <property type="entry name" value="Riboflavin synthase domain-like"/>
    <property type="match status" value="2"/>
</dbReference>
<dbReference type="InterPro" id="IPR017938">
    <property type="entry name" value="Riboflavin_synthase-like_b-brl"/>
</dbReference>
<reference evidence="12 13" key="1">
    <citation type="submission" date="2019-07" db="EMBL/GenBank/DDBJ databases">
        <title>Full genome sequence of Sphingomonas sp. 4R-6-7(HKS19).</title>
        <authorList>
            <person name="Im W.-T."/>
        </authorList>
    </citation>
    <scope>NUCLEOTIDE SEQUENCE [LARGE SCALE GENOMIC DNA]</scope>
    <source>
        <strain evidence="12 13">HKS19</strain>
    </source>
</reference>
<dbReference type="RefSeq" id="WP_146569332.1">
    <property type="nucleotide sequence ID" value="NZ_CP042306.1"/>
</dbReference>
<evidence type="ECO:0000256" key="10">
    <source>
        <dbReference type="PROSITE-ProRule" id="PRU00524"/>
    </source>
</evidence>
<evidence type="ECO:0000313" key="13">
    <source>
        <dbReference type="Proteomes" id="UP000315673"/>
    </source>
</evidence>
<dbReference type="KEGG" id="spai:FPZ24_01125"/>
<keyword evidence="13" id="KW-1185">Reference proteome</keyword>
<dbReference type="OrthoDB" id="9788537at2"/>
<evidence type="ECO:0000256" key="8">
    <source>
        <dbReference type="ARBA" id="ARBA00022737"/>
    </source>
</evidence>
<dbReference type="FunFam" id="2.40.30.20:FF:000004">
    <property type="entry name" value="Riboflavin synthase, alpha subunit"/>
    <property type="match status" value="1"/>
</dbReference>
<feature type="repeat" description="Lumazine-binding" evidence="10">
    <location>
        <begin position="1"/>
        <end position="99"/>
    </location>
</feature>
<evidence type="ECO:0000256" key="2">
    <source>
        <dbReference type="ARBA" id="ARBA00002803"/>
    </source>
</evidence>
<dbReference type="InterPro" id="IPR026017">
    <property type="entry name" value="Lumazine-bd_dom"/>
</dbReference>
<dbReference type="CDD" id="cd00402">
    <property type="entry name" value="Riboflavin_synthase_like"/>
    <property type="match status" value="1"/>
</dbReference>
<dbReference type="Proteomes" id="UP000315673">
    <property type="component" value="Chromosome"/>
</dbReference>
<accession>A0A5B8LDK0</accession>
<dbReference type="InterPro" id="IPR023366">
    <property type="entry name" value="ATP_synth_asu-like_sf"/>
</dbReference>
<dbReference type="Pfam" id="PF00677">
    <property type="entry name" value="Lum_binding"/>
    <property type="match status" value="2"/>
</dbReference>
<sequence>MFTGIITDIGTIESIEQRGDLRVRIATAYDTATVDLGASISCSGVCLTVIDKSGPGGPGWFTVDVSGETVSRSAQGQWSQGRKLNLERAMKLGDELGGHIVTGHVDGVAEVASVMPAGDSRVIAFKLARDLAPFVAAKGSVTVDGVSLTVNTVSDAADGTTFAVNIIPHTQAVTTLGGLETGQAVNIEIDVLARYLQRMQSLATK</sequence>
<evidence type="ECO:0000256" key="9">
    <source>
        <dbReference type="NCBIfam" id="TIGR00187"/>
    </source>
</evidence>
<dbReference type="EC" id="2.5.1.9" evidence="4 9"/>
<proteinExistence type="predicted"/>
<dbReference type="Gene3D" id="2.40.30.20">
    <property type="match status" value="2"/>
</dbReference>
<evidence type="ECO:0000259" key="11">
    <source>
        <dbReference type="PROSITE" id="PS51177"/>
    </source>
</evidence>
<dbReference type="EMBL" id="CP042306">
    <property type="protein sequence ID" value="QDZ06248.1"/>
    <property type="molecule type" value="Genomic_DNA"/>
</dbReference>
<dbReference type="InterPro" id="IPR001783">
    <property type="entry name" value="Lumazine-bd"/>
</dbReference>
<evidence type="ECO:0000256" key="7">
    <source>
        <dbReference type="ARBA" id="ARBA00022679"/>
    </source>
</evidence>
<evidence type="ECO:0000256" key="4">
    <source>
        <dbReference type="ARBA" id="ARBA00012827"/>
    </source>
</evidence>
<dbReference type="NCBIfam" id="TIGR00187">
    <property type="entry name" value="ribE"/>
    <property type="match status" value="1"/>
</dbReference>
<gene>
    <name evidence="12" type="ORF">FPZ24_01125</name>
</gene>
<evidence type="ECO:0000256" key="5">
    <source>
        <dbReference type="ARBA" id="ARBA00013950"/>
    </source>
</evidence>
<keyword evidence="7 12" id="KW-0808">Transferase</keyword>
<dbReference type="GO" id="GO:0004746">
    <property type="term" value="F:riboflavin synthase activity"/>
    <property type="evidence" value="ECO:0007669"/>
    <property type="project" value="UniProtKB-UniRule"/>
</dbReference>
<dbReference type="PIRSF" id="PIRSF000498">
    <property type="entry name" value="Riboflavin_syn_A"/>
    <property type="match status" value="1"/>
</dbReference>
<comment type="function">
    <text evidence="2">Catalyzes the dismutation of two molecules of 6,7-dimethyl-8-ribityllumazine, resulting in the formation of riboflavin and 5-amino-6-(D-ribitylamino)uracil.</text>
</comment>
<protein>
    <recommendedName>
        <fullName evidence="5 9">Riboflavin synthase</fullName>
        <ecNumber evidence="4 9">2.5.1.9</ecNumber>
    </recommendedName>
</protein>
<dbReference type="PANTHER" id="PTHR21098:SF12">
    <property type="entry name" value="RIBOFLAVIN SYNTHASE"/>
    <property type="match status" value="1"/>
</dbReference>
<organism evidence="12 13">
    <name type="scientific">Sphingomonas panacisoli</name>
    <dbReference type="NCBI Taxonomy" id="1813879"/>
    <lineage>
        <taxon>Bacteria</taxon>
        <taxon>Pseudomonadati</taxon>
        <taxon>Pseudomonadota</taxon>
        <taxon>Alphaproteobacteria</taxon>
        <taxon>Sphingomonadales</taxon>
        <taxon>Sphingomonadaceae</taxon>
        <taxon>Sphingomonas</taxon>
    </lineage>
</organism>
<feature type="repeat" description="Lumazine-binding" evidence="10">
    <location>
        <begin position="100"/>
        <end position="200"/>
    </location>
</feature>
<comment type="pathway">
    <text evidence="3">Cofactor biosynthesis; riboflavin biosynthesis; riboflavin from 2-hydroxy-3-oxobutyl phosphate and 5-amino-6-(D-ribitylamino)uracil: step 2/2.</text>
</comment>
<evidence type="ECO:0000256" key="1">
    <source>
        <dbReference type="ARBA" id="ARBA00000968"/>
    </source>
</evidence>
<comment type="catalytic activity">
    <reaction evidence="1">
        <text>2 6,7-dimethyl-8-(1-D-ribityl)lumazine + H(+) = 5-amino-6-(D-ribitylamino)uracil + riboflavin</text>
        <dbReference type="Rhea" id="RHEA:20772"/>
        <dbReference type="ChEBI" id="CHEBI:15378"/>
        <dbReference type="ChEBI" id="CHEBI:15934"/>
        <dbReference type="ChEBI" id="CHEBI:57986"/>
        <dbReference type="ChEBI" id="CHEBI:58201"/>
        <dbReference type="EC" id="2.5.1.9"/>
    </reaction>
</comment>
<keyword evidence="6" id="KW-0686">Riboflavin biosynthesis</keyword>
<feature type="domain" description="Lumazine-binding" evidence="11">
    <location>
        <begin position="100"/>
        <end position="200"/>
    </location>
</feature>
<dbReference type="PROSITE" id="PS51177">
    <property type="entry name" value="LUMAZINE_BIND"/>
    <property type="match status" value="2"/>
</dbReference>
<evidence type="ECO:0000256" key="6">
    <source>
        <dbReference type="ARBA" id="ARBA00022619"/>
    </source>
</evidence>
<dbReference type="PANTHER" id="PTHR21098">
    <property type="entry name" value="RIBOFLAVIN SYNTHASE ALPHA CHAIN"/>
    <property type="match status" value="1"/>
</dbReference>
<dbReference type="GO" id="GO:0009231">
    <property type="term" value="P:riboflavin biosynthetic process"/>
    <property type="evidence" value="ECO:0007669"/>
    <property type="project" value="UniProtKB-KW"/>
</dbReference>
<keyword evidence="8" id="KW-0677">Repeat</keyword>
<dbReference type="AlphaFoldDB" id="A0A5B8LDK0"/>
<feature type="domain" description="Lumazine-binding" evidence="11">
    <location>
        <begin position="1"/>
        <end position="99"/>
    </location>
</feature>
<dbReference type="NCBIfam" id="NF006767">
    <property type="entry name" value="PRK09289.1"/>
    <property type="match status" value="1"/>
</dbReference>
<evidence type="ECO:0000256" key="3">
    <source>
        <dbReference type="ARBA" id="ARBA00004887"/>
    </source>
</evidence>
<evidence type="ECO:0000313" key="12">
    <source>
        <dbReference type="EMBL" id="QDZ06248.1"/>
    </source>
</evidence>